<feature type="region of interest" description="Disordered" evidence="1">
    <location>
        <begin position="1"/>
        <end position="44"/>
    </location>
</feature>
<dbReference type="Proteomes" id="UP000013827">
    <property type="component" value="Unassembled WGS sequence"/>
</dbReference>
<dbReference type="PANTHER" id="PTHR22957">
    <property type="entry name" value="TBC1 DOMAIN FAMILY MEMBER GTPASE-ACTIVATING PROTEIN"/>
    <property type="match status" value="1"/>
</dbReference>
<accession>A0A0D3KEH5</accession>
<dbReference type="GeneID" id="17279405"/>
<keyword evidence="4" id="KW-1185">Reference proteome</keyword>
<feature type="compositionally biased region" description="Gly residues" evidence="1">
    <location>
        <begin position="138"/>
        <end position="164"/>
    </location>
</feature>
<reference evidence="4" key="1">
    <citation type="journal article" date="2013" name="Nature">
        <title>Pan genome of the phytoplankton Emiliania underpins its global distribution.</title>
        <authorList>
            <person name="Read B.A."/>
            <person name="Kegel J."/>
            <person name="Klute M.J."/>
            <person name="Kuo A."/>
            <person name="Lefebvre S.C."/>
            <person name="Maumus F."/>
            <person name="Mayer C."/>
            <person name="Miller J."/>
            <person name="Monier A."/>
            <person name="Salamov A."/>
            <person name="Young J."/>
            <person name="Aguilar M."/>
            <person name="Claverie J.M."/>
            <person name="Frickenhaus S."/>
            <person name="Gonzalez K."/>
            <person name="Herman E.K."/>
            <person name="Lin Y.C."/>
            <person name="Napier J."/>
            <person name="Ogata H."/>
            <person name="Sarno A.F."/>
            <person name="Shmutz J."/>
            <person name="Schroeder D."/>
            <person name="de Vargas C."/>
            <person name="Verret F."/>
            <person name="von Dassow P."/>
            <person name="Valentin K."/>
            <person name="Van de Peer Y."/>
            <person name="Wheeler G."/>
            <person name="Dacks J.B."/>
            <person name="Delwiche C.F."/>
            <person name="Dyhrman S.T."/>
            <person name="Glockner G."/>
            <person name="John U."/>
            <person name="Richards T."/>
            <person name="Worden A.Z."/>
            <person name="Zhang X."/>
            <person name="Grigoriev I.V."/>
            <person name="Allen A.E."/>
            <person name="Bidle K."/>
            <person name="Borodovsky M."/>
            <person name="Bowler C."/>
            <person name="Brownlee C."/>
            <person name="Cock J.M."/>
            <person name="Elias M."/>
            <person name="Gladyshev V.N."/>
            <person name="Groth M."/>
            <person name="Guda C."/>
            <person name="Hadaegh A."/>
            <person name="Iglesias-Rodriguez M.D."/>
            <person name="Jenkins J."/>
            <person name="Jones B.M."/>
            <person name="Lawson T."/>
            <person name="Leese F."/>
            <person name="Lindquist E."/>
            <person name="Lobanov A."/>
            <person name="Lomsadze A."/>
            <person name="Malik S.B."/>
            <person name="Marsh M.E."/>
            <person name="Mackinder L."/>
            <person name="Mock T."/>
            <person name="Mueller-Roeber B."/>
            <person name="Pagarete A."/>
            <person name="Parker M."/>
            <person name="Probert I."/>
            <person name="Quesneville H."/>
            <person name="Raines C."/>
            <person name="Rensing S.A."/>
            <person name="Riano-Pachon D.M."/>
            <person name="Richier S."/>
            <person name="Rokitta S."/>
            <person name="Shiraiwa Y."/>
            <person name="Soanes D.M."/>
            <person name="van der Giezen M."/>
            <person name="Wahlund T.M."/>
            <person name="Williams B."/>
            <person name="Wilson W."/>
            <person name="Wolfe G."/>
            <person name="Wurch L.L."/>
        </authorList>
    </citation>
    <scope>NUCLEOTIDE SEQUENCE</scope>
</reference>
<dbReference type="Gene3D" id="1.10.472.80">
    <property type="entry name" value="Ypt/Rab-GAP domain of gyp1p, domain 3"/>
    <property type="match status" value="1"/>
</dbReference>
<protein>
    <recommendedName>
        <fullName evidence="2">Rab-GAP TBC domain-containing protein</fullName>
    </recommendedName>
</protein>
<dbReference type="RefSeq" id="XP_005786589.1">
    <property type="nucleotide sequence ID" value="XM_005786532.1"/>
</dbReference>
<evidence type="ECO:0000259" key="2">
    <source>
        <dbReference type="PROSITE" id="PS50086"/>
    </source>
</evidence>
<dbReference type="eggNOG" id="KOG1092">
    <property type="taxonomic scope" value="Eukaryota"/>
</dbReference>
<evidence type="ECO:0000313" key="4">
    <source>
        <dbReference type="Proteomes" id="UP000013827"/>
    </source>
</evidence>
<sequence length="518" mass="54869">MPPKKVPGKVSTVRGASYPPLTAPAARPPAAAAPAAASASPQPLVRAAAAAASAASSVYSALGVGGAGTASTAGVGVSRAPPLPPDMDARRQQRANAPPGEGGDACAVARAGGNSAMEGDGAGAASDSSAPAVSSTSGGTGGSGSGSGSGGGGGGGGSGGGGAGCPPSMEQQRIGRFEELLGAEIVDLKALRALSWGGIPPHCRATAWPLLLGYMPPNRAFRAAALSRRRREYLESVPQHFEVSDAERSEYEKKTLHQILIDVPRTSTSSPIFQSPLVQRALERVLYIWALRHPASGYVQGVNDVATPFFLVLLADGLPRGSAHTAEDVDEVHRRQPYLLAQAEADAFWCLSRLLDSVHDNYTFAQPGIQRMVFKLKELVARIDAKLHAHLLDENLQFIQFAFRWMNCLLLREFSLDLILRLWDTYLAEYGGSEDVSDMSLVETSDIGEGFAPLHVYVCASLLTHWSKQLLAMDFSELVMFLQNLPTSGWCETDMAELISQAYVYKSLYHHAPGHLLQ</sequence>
<dbReference type="STRING" id="2903.R1F5G3"/>
<dbReference type="InterPro" id="IPR000195">
    <property type="entry name" value="Rab-GAP-TBC_dom"/>
</dbReference>
<feature type="domain" description="Rab-GAP TBC" evidence="2">
    <location>
        <begin position="198"/>
        <end position="430"/>
    </location>
</feature>
<dbReference type="SMART" id="SM00164">
    <property type="entry name" value="TBC"/>
    <property type="match status" value="1"/>
</dbReference>
<dbReference type="SUPFAM" id="SSF47923">
    <property type="entry name" value="Ypt/Rab-GAP domain of gyp1p"/>
    <property type="match status" value="2"/>
</dbReference>
<dbReference type="PROSITE" id="PS50086">
    <property type="entry name" value="TBC_RABGAP"/>
    <property type="match status" value="1"/>
</dbReference>
<evidence type="ECO:0000313" key="3">
    <source>
        <dbReference type="EnsemblProtists" id="EOD34160"/>
    </source>
</evidence>
<dbReference type="Gene3D" id="1.10.8.270">
    <property type="entry name" value="putative rabgap domain of human tbc1 domain family member 14 like domains"/>
    <property type="match status" value="1"/>
</dbReference>
<dbReference type="PANTHER" id="PTHR22957:SF26">
    <property type="entry name" value="LD44506P"/>
    <property type="match status" value="1"/>
</dbReference>
<feature type="compositionally biased region" description="Low complexity" evidence="1">
    <location>
        <begin position="69"/>
        <end position="78"/>
    </location>
</feature>
<dbReference type="KEGG" id="ehx:EMIHUDRAFT_631935"/>
<feature type="compositionally biased region" description="Low complexity" evidence="1">
    <location>
        <begin position="19"/>
        <end position="44"/>
    </location>
</feature>
<dbReference type="Pfam" id="PF00566">
    <property type="entry name" value="RabGAP-TBC"/>
    <property type="match status" value="1"/>
</dbReference>
<dbReference type="EnsemblProtists" id="EOD34160">
    <property type="protein sequence ID" value="EOD34160"/>
    <property type="gene ID" value="EMIHUDRAFT_631935"/>
</dbReference>
<dbReference type="InterPro" id="IPR035969">
    <property type="entry name" value="Rab-GAP_TBC_sf"/>
</dbReference>
<feature type="region of interest" description="Disordered" evidence="1">
    <location>
        <begin position="68"/>
        <end position="169"/>
    </location>
</feature>
<proteinExistence type="predicted"/>
<dbReference type="HOGENOM" id="CLU_018687_5_0_1"/>
<dbReference type="AlphaFoldDB" id="A0A0D3KEH5"/>
<dbReference type="Gene3D" id="1.10.10.750">
    <property type="entry name" value="Ypt/Rab-GAP domain of gyp1p, domain 1"/>
    <property type="match status" value="1"/>
</dbReference>
<reference evidence="3" key="2">
    <citation type="submission" date="2024-10" db="UniProtKB">
        <authorList>
            <consortium name="EnsemblProtists"/>
        </authorList>
    </citation>
    <scope>IDENTIFICATION</scope>
</reference>
<feature type="compositionally biased region" description="Low complexity" evidence="1">
    <location>
        <begin position="123"/>
        <end position="137"/>
    </location>
</feature>
<dbReference type="FunFam" id="1.10.472.80:FF:000001">
    <property type="entry name" value="TBC1 domain family member 22B"/>
    <property type="match status" value="1"/>
</dbReference>
<dbReference type="PaxDb" id="2903-EOD34160"/>
<name>A0A0D3KEH5_EMIH1</name>
<evidence type="ECO:0000256" key="1">
    <source>
        <dbReference type="SAM" id="MobiDB-lite"/>
    </source>
</evidence>
<dbReference type="GO" id="GO:0005096">
    <property type="term" value="F:GTPase activator activity"/>
    <property type="evidence" value="ECO:0007669"/>
    <property type="project" value="TreeGrafter"/>
</dbReference>
<organism evidence="3 4">
    <name type="scientific">Emiliania huxleyi (strain CCMP1516)</name>
    <dbReference type="NCBI Taxonomy" id="280463"/>
    <lineage>
        <taxon>Eukaryota</taxon>
        <taxon>Haptista</taxon>
        <taxon>Haptophyta</taxon>
        <taxon>Prymnesiophyceae</taxon>
        <taxon>Isochrysidales</taxon>
        <taxon>Noelaerhabdaceae</taxon>
        <taxon>Emiliania</taxon>
    </lineage>
</organism>